<dbReference type="SUPFAM" id="SSF109604">
    <property type="entry name" value="HD-domain/PDEase-like"/>
    <property type="match status" value="1"/>
</dbReference>
<dbReference type="Gene3D" id="1.10.3210.10">
    <property type="entry name" value="Hypothetical protein af1432"/>
    <property type="match status" value="1"/>
</dbReference>
<comment type="caution">
    <text evidence="1">The sequence shown here is derived from an EMBL/GenBank/DDBJ whole genome shotgun (WGS) entry which is preliminary data.</text>
</comment>
<dbReference type="InterPro" id="IPR003607">
    <property type="entry name" value="HD/PDEase_dom"/>
</dbReference>
<organism evidence="1">
    <name type="scientific">marine sediment metagenome</name>
    <dbReference type="NCBI Taxonomy" id="412755"/>
    <lineage>
        <taxon>unclassified sequences</taxon>
        <taxon>metagenomes</taxon>
        <taxon>ecological metagenomes</taxon>
    </lineage>
</organism>
<accession>X1H528</accession>
<dbReference type="AlphaFoldDB" id="X1H528"/>
<name>X1H528_9ZZZZ</name>
<evidence type="ECO:0000313" key="1">
    <source>
        <dbReference type="EMBL" id="GAH40408.1"/>
    </source>
</evidence>
<dbReference type="CDD" id="cd00077">
    <property type="entry name" value="HDc"/>
    <property type="match status" value="1"/>
</dbReference>
<dbReference type="EMBL" id="BARU01005719">
    <property type="protein sequence ID" value="GAH40408.1"/>
    <property type="molecule type" value="Genomic_DNA"/>
</dbReference>
<gene>
    <name evidence="1" type="ORF">S03H2_11189</name>
</gene>
<proteinExistence type="predicted"/>
<sequence>SIVTSMKKLDYEGAKKHAFSILKTKLVRDLDYHNLDHTQDMVESAVRIYFQEIQNAVESTFSNCKELFPFEESLLLLKTGAAYHDTGFSVRYKENEQAGAGIAKGSLARYGYKKKQIENIAEMIMATQLPQNPKTKLEEILCDADLDNFGRDDFFDKGKLIRKELEGQGIKMSDKDWYNGTLKLLENHSYFTESAKKLRQEKKEENIKKT</sequence>
<reference evidence="1" key="1">
    <citation type="journal article" date="2014" name="Front. Microbiol.">
        <title>High frequency of phylogenetically diverse reductive dehalogenase-homologous genes in deep subseafloor sedimentary metagenomes.</title>
        <authorList>
            <person name="Kawai M."/>
            <person name="Futagami T."/>
            <person name="Toyoda A."/>
            <person name="Takaki Y."/>
            <person name="Nishi S."/>
            <person name="Hori S."/>
            <person name="Arai W."/>
            <person name="Tsubouchi T."/>
            <person name="Morono Y."/>
            <person name="Uchiyama I."/>
            <person name="Ito T."/>
            <person name="Fujiyama A."/>
            <person name="Inagaki F."/>
            <person name="Takami H."/>
        </authorList>
    </citation>
    <scope>NUCLEOTIDE SEQUENCE</scope>
    <source>
        <strain evidence="1">Expedition CK06-06</strain>
    </source>
</reference>
<protein>
    <submittedName>
        <fullName evidence="1">Uncharacterized protein</fullName>
    </submittedName>
</protein>
<feature type="non-terminal residue" evidence="1">
    <location>
        <position position="1"/>
    </location>
</feature>